<dbReference type="EMBL" id="FORA01000015">
    <property type="protein sequence ID" value="SFJ90094.1"/>
    <property type="molecule type" value="Genomic_DNA"/>
</dbReference>
<keyword evidence="1" id="KW-1133">Transmembrane helix</keyword>
<feature type="transmembrane region" description="Helical" evidence="1">
    <location>
        <begin position="161"/>
        <end position="180"/>
    </location>
</feature>
<evidence type="ECO:0000313" key="2">
    <source>
        <dbReference type="EMBL" id="SFJ90094.1"/>
    </source>
</evidence>
<gene>
    <name evidence="2" type="ORF">SAMN04488095_0084</name>
</gene>
<dbReference type="RefSeq" id="WP_092785237.1">
    <property type="nucleotide sequence ID" value="NZ_FORA01000015.1"/>
</dbReference>
<name>A0A1I3V379_9RHOB</name>
<keyword evidence="3" id="KW-1185">Reference proteome</keyword>
<dbReference type="AlphaFoldDB" id="A0A1I3V379"/>
<evidence type="ECO:0000256" key="1">
    <source>
        <dbReference type="SAM" id="Phobius"/>
    </source>
</evidence>
<dbReference type="STRING" id="390807.SAMN04488095_0084"/>
<feature type="transmembrane region" description="Helical" evidence="1">
    <location>
        <begin position="137"/>
        <end position="155"/>
    </location>
</feature>
<sequence length="215" mass="23660">MQDPDLWHRIASHQFPDDSDGQSFVDQLRRDQGISRTTALRGIEEYRRFLYLAATGKGRTVPTRAVDAVWHLHLTHTRDYWEVFVPDVLGGDPVHHTPGKPRGHNADFERTLDRYREEFGEDPPKGIWTRRRMGHDLIGVVMAGGFALFWTWSAVMTGAPILFAAFGLTLAAFVLLAALAPTLADKGIHIGFGVDIWSDSAGGDCGSDGGGSCGD</sequence>
<protein>
    <submittedName>
        <fullName evidence="2">Uncharacterized protein</fullName>
    </submittedName>
</protein>
<proteinExistence type="predicted"/>
<keyword evidence="1" id="KW-0812">Transmembrane</keyword>
<evidence type="ECO:0000313" key="3">
    <source>
        <dbReference type="Proteomes" id="UP000199110"/>
    </source>
</evidence>
<organism evidence="2 3">
    <name type="scientific">Jannaschia pohangensis</name>
    <dbReference type="NCBI Taxonomy" id="390807"/>
    <lineage>
        <taxon>Bacteria</taxon>
        <taxon>Pseudomonadati</taxon>
        <taxon>Pseudomonadota</taxon>
        <taxon>Alphaproteobacteria</taxon>
        <taxon>Rhodobacterales</taxon>
        <taxon>Roseobacteraceae</taxon>
        <taxon>Jannaschia</taxon>
    </lineage>
</organism>
<keyword evidence="1" id="KW-0472">Membrane</keyword>
<reference evidence="2 3" key="1">
    <citation type="submission" date="2016-10" db="EMBL/GenBank/DDBJ databases">
        <authorList>
            <person name="de Groot N.N."/>
        </authorList>
    </citation>
    <scope>NUCLEOTIDE SEQUENCE [LARGE SCALE GENOMIC DNA]</scope>
    <source>
        <strain evidence="2 3">DSM 19073</strain>
    </source>
</reference>
<dbReference type="OrthoDB" id="196672at2"/>
<accession>A0A1I3V379</accession>
<dbReference type="Proteomes" id="UP000199110">
    <property type="component" value="Unassembled WGS sequence"/>
</dbReference>